<name>A0A6J6P380_9ZZZZ</name>
<evidence type="ECO:0000256" key="2">
    <source>
        <dbReference type="ARBA" id="ARBA00007637"/>
    </source>
</evidence>
<feature type="domain" description="NAD-dependent epimerase/dehydratase" evidence="6">
    <location>
        <begin position="3"/>
        <end position="247"/>
    </location>
</feature>
<evidence type="ECO:0000259" key="6">
    <source>
        <dbReference type="Pfam" id="PF01370"/>
    </source>
</evidence>
<protein>
    <submittedName>
        <fullName evidence="7">Unannotated protein</fullName>
    </submittedName>
</protein>
<proteinExistence type="inferred from homology"/>
<dbReference type="GO" id="GO:0003978">
    <property type="term" value="F:UDP-glucose 4-epimerase activity"/>
    <property type="evidence" value="ECO:0007669"/>
    <property type="project" value="InterPro"/>
</dbReference>
<dbReference type="GO" id="GO:0033499">
    <property type="term" value="P:galactose catabolic process via UDP-galactose, Leloir pathway"/>
    <property type="evidence" value="ECO:0007669"/>
    <property type="project" value="TreeGrafter"/>
</dbReference>
<evidence type="ECO:0000256" key="5">
    <source>
        <dbReference type="ARBA" id="ARBA00023277"/>
    </source>
</evidence>
<dbReference type="NCBIfam" id="TIGR01179">
    <property type="entry name" value="galE"/>
    <property type="match status" value="1"/>
</dbReference>
<dbReference type="SUPFAM" id="SSF51735">
    <property type="entry name" value="NAD(P)-binding Rossmann-fold domains"/>
    <property type="match status" value="1"/>
</dbReference>
<dbReference type="PANTHER" id="PTHR43725">
    <property type="entry name" value="UDP-GLUCOSE 4-EPIMERASE"/>
    <property type="match status" value="1"/>
</dbReference>
<keyword evidence="3" id="KW-0520">NAD</keyword>
<keyword evidence="5" id="KW-0119">Carbohydrate metabolism</keyword>
<sequence length="312" mass="32798">MTWLITGGAGYIGSHVVSALAAAGHATVVFDDLSTGKKSRVPAGVPLVVGSILDGDLLASTLREHGITGVVHLAAKKSVAESVENPELYELTNVVGTETVLAAAHACGVKYFVNSSSAAVYGESGIARVSESDVAIPASPYGATKLAAEGIVDRYRALDMATCSLRYFNVAGSDAVELRDDSVANLFPIILRNIEENERPKIFGNDYETPDGTCIRDYVHVRDIADAHLIAAEMLVKGELPAVMNIGTGTGSSVLEVVRTLLDLTGSSLEPEFVERRAGDIGELVADVSLARKVLGVNFTSDVREIAASLIN</sequence>
<evidence type="ECO:0000256" key="3">
    <source>
        <dbReference type="ARBA" id="ARBA00023027"/>
    </source>
</evidence>
<evidence type="ECO:0000313" key="7">
    <source>
        <dbReference type="EMBL" id="CAB4691205.1"/>
    </source>
</evidence>
<dbReference type="PANTHER" id="PTHR43725:SF53">
    <property type="entry name" value="UDP-ARABINOSE 4-EPIMERASE 1"/>
    <property type="match status" value="1"/>
</dbReference>
<keyword evidence="4" id="KW-0413">Isomerase</keyword>
<comment type="cofactor">
    <cofactor evidence="1">
        <name>NAD(+)</name>
        <dbReference type="ChEBI" id="CHEBI:57540"/>
    </cofactor>
</comment>
<evidence type="ECO:0000256" key="4">
    <source>
        <dbReference type="ARBA" id="ARBA00023235"/>
    </source>
</evidence>
<reference evidence="7" key="1">
    <citation type="submission" date="2020-05" db="EMBL/GenBank/DDBJ databases">
        <authorList>
            <person name="Chiriac C."/>
            <person name="Salcher M."/>
            <person name="Ghai R."/>
            <person name="Kavagutti S V."/>
        </authorList>
    </citation>
    <scope>NUCLEOTIDE SEQUENCE</scope>
</reference>
<gene>
    <name evidence="7" type="ORF">UFOPK2342_01777</name>
</gene>
<dbReference type="InterPro" id="IPR036291">
    <property type="entry name" value="NAD(P)-bd_dom_sf"/>
</dbReference>
<dbReference type="Gene3D" id="3.90.25.10">
    <property type="entry name" value="UDP-galactose 4-epimerase, domain 1"/>
    <property type="match status" value="1"/>
</dbReference>
<dbReference type="EMBL" id="CAEZXB010000074">
    <property type="protein sequence ID" value="CAB4691205.1"/>
    <property type="molecule type" value="Genomic_DNA"/>
</dbReference>
<dbReference type="Pfam" id="PF01370">
    <property type="entry name" value="Epimerase"/>
    <property type="match status" value="1"/>
</dbReference>
<dbReference type="AlphaFoldDB" id="A0A6J6P380"/>
<dbReference type="InterPro" id="IPR001509">
    <property type="entry name" value="Epimerase_deHydtase"/>
</dbReference>
<accession>A0A6J6P380</accession>
<dbReference type="InterPro" id="IPR005886">
    <property type="entry name" value="UDP_G4E"/>
</dbReference>
<evidence type="ECO:0000256" key="1">
    <source>
        <dbReference type="ARBA" id="ARBA00001911"/>
    </source>
</evidence>
<organism evidence="7">
    <name type="scientific">freshwater metagenome</name>
    <dbReference type="NCBI Taxonomy" id="449393"/>
    <lineage>
        <taxon>unclassified sequences</taxon>
        <taxon>metagenomes</taxon>
        <taxon>ecological metagenomes</taxon>
    </lineage>
</organism>
<comment type="similarity">
    <text evidence="2">Belongs to the NAD(P)-dependent epimerase/dehydratase family.</text>
</comment>
<dbReference type="Gene3D" id="3.40.50.720">
    <property type="entry name" value="NAD(P)-binding Rossmann-like Domain"/>
    <property type="match status" value="1"/>
</dbReference>